<evidence type="ECO:0000256" key="15">
    <source>
        <dbReference type="PROSITE-ProRule" id="PRU10143"/>
    </source>
</evidence>
<dbReference type="CDD" id="cd01347">
    <property type="entry name" value="ligand_gated_channel"/>
    <property type="match status" value="1"/>
</dbReference>
<dbReference type="STRING" id="913325.N799_11580"/>
<dbReference type="InterPro" id="IPR039426">
    <property type="entry name" value="TonB-dep_rcpt-like"/>
</dbReference>
<keyword evidence="5" id="KW-0410">Iron transport</keyword>
<dbReference type="Gene3D" id="2.170.130.10">
    <property type="entry name" value="TonB-dependent receptor, plug domain"/>
    <property type="match status" value="1"/>
</dbReference>
<evidence type="ECO:0000256" key="1">
    <source>
        <dbReference type="ARBA" id="ARBA00004571"/>
    </source>
</evidence>
<dbReference type="InterPro" id="IPR000531">
    <property type="entry name" value="Beta-barrel_TonB"/>
</dbReference>
<dbReference type="GO" id="GO:0015344">
    <property type="term" value="F:siderophore uptake transmembrane transporter activity"/>
    <property type="evidence" value="ECO:0007669"/>
    <property type="project" value="TreeGrafter"/>
</dbReference>
<evidence type="ECO:0000259" key="20">
    <source>
        <dbReference type="Pfam" id="PF07715"/>
    </source>
</evidence>
<dbReference type="Proteomes" id="UP000029989">
    <property type="component" value="Unassembled WGS sequence"/>
</dbReference>
<reference evidence="21 22" key="1">
    <citation type="journal article" date="2015" name="Stand. Genomic Sci.">
        <title>Genomic information of the arsenic-resistant bacterium Lysobacter arseniciresistens type strain ZS79(T) and comparison of Lysobacter draft genomes.</title>
        <authorList>
            <person name="Liu L."/>
            <person name="Zhang S."/>
            <person name="Luo M."/>
            <person name="Wang G."/>
        </authorList>
    </citation>
    <scope>NUCLEOTIDE SEQUENCE [LARGE SCALE GENOMIC DNA]</scope>
    <source>
        <strain evidence="21 22">ZS79</strain>
    </source>
</reference>
<keyword evidence="12 21" id="KW-0675">Receptor</keyword>
<dbReference type="InterPro" id="IPR010105">
    <property type="entry name" value="TonB_sidphr_rcpt"/>
</dbReference>
<evidence type="ECO:0000256" key="4">
    <source>
        <dbReference type="ARBA" id="ARBA00022452"/>
    </source>
</evidence>
<dbReference type="PROSITE" id="PS00430">
    <property type="entry name" value="TONB_DEPENDENT_REC_1"/>
    <property type="match status" value="1"/>
</dbReference>
<dbReference type="Pfam" id="PF00593">
    <property type="entry name" value="TonB_dep_Rec_b-barrel"/>
    <property type="match status" value="1"/>
</dbReference>
<comment type="subcellular location">
    <subcellularLocation>
        <location evidence="1 14">Cell outer membrane</location>
        <topology evidence="1 14">Multi-pass membrane protein</topology>
    </subcellularLocation>
</comment>
<evidence type="ECO:0000256" key="18">
    <source>
        <dbReference type="SAM" id="SignalP"/>
    </source>
</evidence>
<evidence type="ECO:0000256" key="11">
    <source>
        <dbReference type="ARBA" id="ARBA00023136"/>
    </source>
</evidence>
<evidence type="ECO:0000256" key="9">
    <source>
        <dbReference type="ARBA" id="ARBA00023065"/>
    </source>
</evidence>
<feature type="short sequence motif" description="TonB C-terminal box" evidence="16">
    <location>
        <begin position="698"/>
        <end position="715"/>
    </location>
</feature>
<feature type="chain" id="PRO_5001969162" evidence="18">
    <location>
        <begin position="25"/>
        <end position="715"/>
    </location>
</feature>
<keyword evidence="10 15" id="KW-0798">TonB box</keyword>
<dbReference type="OrthoDB" id="127311at2"/>
<comment type="similarity">
    <text evidence="2 14 17">Belongs to the TonB-dependent receptor family.</text>
</comment>
<dbReference type="Pfam" id="PF07715">
    <property type="entry name" value="Plug"/>
    <property type="match status" value="1"/>
</dbReference>
<accession>A0A0A0EQ68</accession>
<dbReference type="InterPro" id="IPR010917">
    <property type="entry name" value="TonB_rcpt_CS"/>
</dbReference>
<comment type="caution">
    <text evidence="21">The sequence shown here is derived from an EMBL/GenBank/DDBJ whole genome shotgun (WGS) entry which is preliminary data.</text>
</comment>
<gene>
    <name evidence="21" type="ORF">N799_11580</name>
</gene>
<keyword evidence="3 14" id="KW-0813">Transport</keyword>
<keyword evidence="9" id="KW-0406">Ion transport</keyword>
<sequence>MPSRFLLAPLSVALSMVLASPAWAGSTGVTNADAAADALQHSPTDLDTVEVRGERDRGYNAQRTRTATKTDTPLRDVPQSITVVTEQLIRDQAMQGIGDVVRYVPGIGIAQGEGNRDAPIFRGNSSTADFFVDGVRDDLQYFRDLYNIERVEALKGANGMIFGRGGSGGVINRVTKQADWDEHREISAQVGSYGRSRSAVDIGRAINSNAAFRVTAMYEDSDSYRDGVSVERYGINPTASFRLGERTTATVGYEHFRDDRIADRGIPSFRGRPVDTDASTFFGNAALSPTWARVNAFNALVDHSFGEGVTLRNRTRWADQDKFYQNVYPGAVTADGTQVSISAYNNLTARKNLFNQTDLTFGLNTGAISHALLVGAELSRQETDNRRVTGYFTGVSPTTTSVLVPVSNPVTNQPVTFRASTSDADNSGIAKGAAIYVQDQVTFSPQWQAVVGVRFDRFDLDLRNNRNGTTLTSADDLISPRAGLIYKPAEPVSIYASYSRSFLPRAGEQLASLSLTNQALDPESFTNYEVGAKWDLRPDLSSTIAVYRLNRSNVVVSDPVDPSRSVLVDGQYSKGVELGLSGRLTEAWSVMGGYAYQEGELTETQSSTARKGATLAQLPRHSASLWNRYDFSPQWGVGLGAIYRSSVYTSTDNTVTLEGFTRLDGALFYKVSDQLQLQLNVENLGDKRYYASAHNNNNITPGSPRAYAIGVHLNF</sequence>
<keyword evidence="11 14" id="KW-0472">Membrane</keyword>
<dbReference type="eggNOG" id="COG4774">
    <property type="taxonomic scope" value="Bacteria"/>
</dbReference>
<dbReference type="SUPFAM" id="SSF56935">
    <property type="entry name" value="Porins"/>
    <property type="match status" value="1"/>
</dbReference>
<keyword evidence="6 14" id="KW-0812">Transmembrane</keyword>
<evidence type="ECO:0000256" key="7">
    <source>
        <dbReference type="ARBA" id="ARBA00022729"/>
    </source>
</evidence>
<evidence type="ECO:0000256" key="3">
    <source>
        <dbReference type="ARBA" id="ARBA00022448"/>
    </source>
</evidence>
<evidence type="ECO:0000256" key="13">
    <source>
        <dbReference type="ARBA" id="ARBA00023237"/>
    </source>
</evidence>
<keyword evidence="8" id="KW-0408">Iron</keyword>
<evidence type="ECO:0000313" key="22">
    <source>
        <dbReference type="Proteomes" id="UP000029989"/>
    </source>
</evidence>
<evidence type="ECO:0000259" key="19">
    <source>
        <dbReference type="Pfam" id="PF00593"/>
    </source>
</evidence>
<dbReference type="PROSITE" id="PS52016">
    <property type="entry name" value="TONB_DEPENDENT_REC_3"/>
    <property type="match status" value="1"/>
</dbReference>
<evidence type="ECO:0000256" key="2">
    <source>
        <dbReference type="ARBA" id="ARBA00009810"/>
    </source>
</evidence>
<name>A0A0A0EQ68_9GAMM</name>
<organism evidence="21 22">
    <name type="scientific">Lysobacter arseniciresistens ZS79</name>
    <dbReference type="NCBI Taxonomy" id="913325"/>
    <lineage>
        <taxon>Bacteria</taxon>
        <taxon>Pseudomonadati</taxon>
        <taxon>Pseudomonadota</taxon>
        <taxon>Gammaproteobacteria</taxon>
        <taxon>Lysobacterales</taxon>
        <taxon>Lysobacteraceae</taxon>
        <taxon>Novilysobacter</taxon>
    </lineage>
</organism>
<evidence type="ECO:0000256" key="8">
    <source>
        <dbReference type="ARBA" id="ARBA00023004"/>
    </source>
</evidence>
<dbReference type="Gene3D" id="2.40.170.20">
    <property type="entry name" value="TonB-dependent receptor, beta-barrel domain"/>
    <property type="match status" value="1"/>
</dbReference>
<dbReference type="InterPro" id="IPR036942">
    <property type="entry name" value="Beta-barrel_TonB_sf"/>
</dbReference>
<dbReference type="InterPro" id="IPR037066">
    <property type="entry name" value="Plug_dom_sf"/>
</dbReference>
<dbReference type="EMBL" id="AVPT01000054">
    <property type="protein sequence ID" value="KGM53141.1"/>
    <property type="molecule type" value="Genomic_DNA"/>
</dbReference>
<feature type="short sequence motif" description="TonB box" evidence="15">
    <location>
        <begin position="48"/>
        <end position="54"/>
    </location>
</feature>
<evidence type="ECO:0000256" key="17">
    <source>
        <dbReference type="RuleBase" id="RU003357"/>
    </source>
</evidence>
<dbReference type="InterPro" id="IPR010916">
    <property type="entry name" value="TonB_box_CS"/>
</dbReference>
<protein>
    <submittedName>
        <fullName evidence="21">TonB-dependent receptor</fullName>
    </submittedName>
</protein>
<feature type="domain" description="TonB-dependent receptor-like beta-barrel" evidence="19">
    <location>
        <begin position="242"/>
        <end position="684"/>
    </location>
</feature>
<evidence type="ECO:0000313" key="21">
    <source>
        <dbReference type="EMBL" id="KGM53141.1"/>
    </source>
</evidence>
<proteinExistence type="inferred from homology"/>
<dbReference type="PANTHER" id="PTHR32552:SF68">
    <property type="entry name" value="FERRICHROME OUTER MEMBRANE TRANSPORTER_PHAGE RECEPTOR"/>
    <property type="match status" value="1"/>
</dbReference>
<keyword evidence="22" id="KW-1185">Reference proteome</keyword>
<feature type="signal peptide" evidence="18">
    <location>
        <begin position="1"/>
        <end position="24"/>
    </location>
</feature>
<evidence type="ECO:0000256" key="6">
    <source>
        <dbReference type="ARBA" id="ARBA00022692"/>
    </source>
</evidence>
<evidence type="ECO:0000256" key="14">
    <source>
        <dbReference type="PROSITE-ProRule" id="PRU01360"/>
    </source>
</evidence>
<dbReference type="NCBIfam" id="TIGR01783">
    <property type="entry name" value="TonB-siderophor"/>
    <property type="match status" value="1"/>
</dbReference>
<dbReference type="AlphaFoldDB" id="A0A0A0EQ68"/>
<dbReference type="GO" id="GO:0009279">
    <property type="term" value="C:cell outer membrane"/>
    <property type="evidence" value="ECO:0007669"/>
    <property type="project" value="UniProtKB-SubCell"/>
</dbReference>
<dbReference type="PROSITE" id="PS01156">
    <property type="entry name" value="TONB_DEPENDENT_REC_2"/>
    <property type="match status" value="1"/>
</dbReference>
<keyword evidence="4 14" id="KW-1134">Transmembrane beta strand</keyword>
<evidence type="ECO:0000256" key="16">
    <source>
        <dbReference type="PROSITE-ProRule" id="PRU10144"/>
    </source>
</evidence>
<keyword evidence="13 14" id="KW-0998">Cell outer membrane</keyword>
<dbReference type="GO" id="GO:0038023">
    <property type="term" value="F:signaling receptor activity"/>
    <property type="evidence" value="ECO:0007669"/>
    <property type="project" value="InterPro"/>
</dbReference>
<feature type="domain" description="TonB-dependent receptor plug" evidence="20">
    <location>
        <begin position="74"/>
        <end position="170"/>
    </location>
</feature>
<dbReference type="GO" id="GO:0015891">
    <property type="term" value="P:siderophore transport"/>
    <property type="evidence" value="ECO:0007669"/>
    <property type="project" value="InterPro"/>
</dbReference>
<keyword evidence="7 18" id="KW-0732">Signal</keyword>
<evidence type="ECO:0000256" key="5">
    <source>
        <dbReference type="ARBA" id="ARBA00022496"/>
    </source>
</evidence>
<dbReference type="RefSeq" id="WP_036213808.1">
    <property type="nucleotide sequence ID" value="NZ_AVPT01000054.1"/>
</dbReference>
<evidence type="ECO:0000256" key="12">
    <source>
        <dbReference type="ARBA" id="ARBA00023170"/>
    </source>
</evidence>
<evidence type="ECO:0000256" key="10">
    <source>
        <dbReference type="ARBA" id="ARBA00023077"/>
    </source>
</evidence>
<dbReference type="PANTHER" id="PTHR32552">
    <property type="entry name" value="FERRICHROME IRON RECEPTOR-RELATED"/>
    <property type="match status" value="1"/>
</dbReference>
<dbReference type="InterPro" id="IPR012910">
    <property type="entry name" value="Plug_dom"/>
</dbReference>